<keyword evidence="3" id="KW-1185">Reference proteome</keyword>
<reference evidence="2 3" key="1">
    <citation type="journal article" date="2006" name="Science">
        <title>Phytophthora genome sequences uncover evolutionary origins and mechanisms of pathogenesis.</title>
        <authorList>
            <person name="Tyler B.M."/>
            <person name="Tripathy S."/>
            <person name="Zhang X."/>
            <person name="Dehal P."/>
            <person name="Jiang R.H."/>
            <person name="Aerts A."/>
            <person name="Arredondo F.D."/>
            <person name="Baxter L."/>
            <person name="Bensasson D."/>
            <person name="Beynon J.L."/>
            <person name="Chapman J."/>
            <person name="Damasceno C.M."/>
            <person name="Dorrance A.E."/>
            <person name="Dou D."/>
            <person name="Dickerman A.W."/>
            <person name="Dubchak I.L."/>
            <person name="Garbelotto M."/>
            <person name="Gijzen M."/>
            <person name="Gordon S.G."/>
            <person name="Govers F."/>
            <person name="Grunwald N.J."/>
            <person name="Huang W."/>
            <person name="Ivors K.L."/>
            <person name="Jones R.W."/>
            <person name="Kamoun S."/>
            <person name="Krampis K."/>
            <person name="Lamour K.H."/>
            <person name="Lee M.K."/>
            <person name="McDonald W.H."/>
            <person name="Medina M."/>
            <person name="Meijer H.J."/>
            <person name="Nordberg E.K."/>
            <person name="Maclean D.J."/>
            <person name="Ospina-Giraldo M.D."/>
            <person name="Morris P.F."/>
            <person name="Phuntumart V."/>
            <person name="Putnam N.H."/>
            <person name="Rash S."/>
            <person name="Rose J.K."/>
            <person name="Sakihama Y."/>
            <person name="Salamov A.A."/>
            <person name="Savidor A."/>
            <person name="Scheuring C.F."/>
            <person name="Smith B.M."/>
            <person name="Sobral B.W."/>
            <person name="Terry A."/>
            <person name="Torto-Alalibo T.A."/>
            <person name="Win J."/>
            <person name="Xu Z."/>
            <person name="Zhang H."/>
            <person name="Grigoriev I.V."/>
            <person name="Rokhsar D.S."/>
            <person name="Boore J.L."/>
        </authorList>
    </citation>
    <scope>NUCLEOTIDE SEQUENCE [LARGE SCALE GENOMIC DNA]</scope>
    <source>
        <strain evidence="2 3">P6497</strain>
    </source>
</reference>
<evidence type="ECO:0000313" key="3">
    <source>
        <dbReference type="Proteomes" id="UP000002640"/>
    </source>
</evidence>
<accession>G4ZFH7</accession>
<proteinExistence type="predicted"/>
<evidence type="ECO:0000313" key="2">
    <source>
        <dbReference type="EMBL" id="EGZ17493.1"/>
    </source>
</evidence>
<organism evidence="2 3">
    <name type="scientific">Phytophthora sojae (strain P6497)</name>
    <name type="common">Soybean stem and root rot agent</name>
    <name type="synonym">Phytophthora megasperma f. sp. glycines</name>
    <dbReference type="NCBI Taxonomy" id="1094619"/>
    <lineage>
        <taxon>Eukaryota</taxon>
        <taxon>Sar</taxon>
        <taxon>Stramenopiles</taxon>
        <taxon>Oomycota</taxon>
        <taxon>Peronosporomycetes</taxon>
        <taxon>Peronosporales</taxon>
        <taxon>Peronosporaceae</taxon>
        <taxon>Phytophthora</taxon>
    </lineage>
</organism>
<sequence length="183" mass="19794">MPQACKAADTFEDLLVSLTWRQRRLPLELQTRTCEQREDYTTGTVGESVAGETLTAGFLDAVQEEAARLEGGSADGKKTAKIAETLETTEMSTVAERRRGDGEGYYNQGDDRLDRDDGGGVELVSEVIKTTEETVEEINTTTADGDSVDSAKLVERVSKTKDLGRYFSSSAQQQDGQGAEGAV</sequence>
<feature type="compositionally biased region" description="Basic and acidic residues" evidence="1">
    <location>
        <begin position="109"/>
        <end position="118"/>
    </location>
</feature>
<dbReference type="GeneID" id="20646293"/>
<dbReference type="AlphaFoldDB" id="G4ZFH7"/>
<dbReference type="RefSeq" id="XP_009526551.1">
    <property type="nucleotide sequence ID" value="XM_009528256.1"/>
</dbReference>
<protein>
    <submittedName>
        <fullName evidence="2">Uncharacterized protein</fullName>
    </submittedName>
</protein>
<dbReference type="InParanoid" id="G4ZFH7"/>
<feature type="compositionally biased region" description="Low complexity" evidence="1">
    <location>
        <begin position="168"/>
        <end position="183"/>
    </location>
</feature>
<dbReference type="EMBL" id="JH159154">
    <property type="protein sequence ID" value="EGZ17493.1"/>
    <property type="molecule type" value="Genomic_DNA"/>
</dbReference>
<dbReference type="Proteomes" id="UP000002640">
    <property type="component" value="Unassembled WGS sequence"/>
</dbReference>
<gene>
    <name evidence="2" type="ORF">PHYSODRAFT_331462</name>
</gene>
<name>G4ZFH7_PHYSP</name>
<feature type="region of interest" description="Disordered" evidence="1">
    <location>
        <begin position="87"/>
        <end position="120"/>
    </location>
</feature>
<evidence type="ECO:0000256" key="1">
    <source>
        <dbReference type="SAM" id="MobiDB-lite"/>
    </source>
</evidence>
<dbReference type="KEGG" id="psoj:PHYSODRAFT_331462"/>
<feature type="region of interest" description="Disordered" evidence="1">
    <location>
        <begin position="163"/>
        <end position="183"/>
    </location>
</feature>